<comment type="caution">
    <text evidence="7">The sequence shown here is derived from an EMBL/GenBank/DDBJ whole genome shotgun (WGS) entry which is preliminary data.</text>
</comment>
<evidence type="ECO:0000256" key="4">
    <source>
        <dbReference type="ARBA" id="ARBA00023163"/>
    </source>
</evidence>
<evidence type="ECO:0000256" key="2">
    <source>
        <dbReference type="ARBA" id="ARBA00023015"/>
    </source>
</evidence>
<sequence length="327" mass="35783">MQSVHLQETAVRYFLEVVRSGSISEAAVRLFVSGSAVSRQIAGLESVLGVALFERRPRGMVPSAAGELLAAYARRATLEADRVVSDIEALQGLRKGKVRIASSAGFVLEFLPQVMVDFQRRYPGIQFQLQVARPADVTTAILNGDADIGLTYSRAAEQGICVEYRQEAPVLVIMRPDHPLAKFRAVTLAQMQPYPLALPDRENTVRQLFDICCSRRQLVFEPALVSVSFEALTSFVLHGGGLSISGEVTVRHRMQRGELHGAMIRDRGMDGRVIEVQTLTGRTLPEGARTFLEVLKRQLPAPAGDGQLPRAGVQGRRGDQTGRPKKG</sequence>
<dbReference type="PANTHER" id="PTHR30419:SF8">
    <property type="entry name" value="NITROGEN ASSIMILATION TRANSCRIPTIONAL ACTIVATOR-RELATED"/>
    <property type="match status" value="1"/>
</dbReference>
<dbReference type="PROSITE" id="PS50931">
    <property type="entry name" value="HTH_LYSR"/>
    <property type="match status" value="1"/>
</dbReference>
<reference evidence="8" key="1">
    <citation type="journal article" date="2019" name="Int. J. Syst. Evol. Microbiol.">
        <title>The Global Catalogue of Microorganisms (GCM) 10K type strain sequencing project: providing services to taxonomists for standard genome sequencing and annotation.</title>
        <authorList>
            <consortium name="The Broad Institute Genomics Platform"/>
            <consortium name="The Broad Institute Genome Sequencing Center for Infectious Disease"/>
            <person name="Wu L."/>
            <person name="Ma J."/>
        </authorList>
    </citation>
    <scope>NUCLEOTIDE SEQUENCE [LARGE SCALE GENOMIC DNA]</scope>
    <source>
        <strain evidence="8">CGMCC 4.7277</strain>
    </source>
</reference>
<evidence type="ECO:0000259" key="6">
    <source>
        <dbReference type="PROSITE" id="PS50931"/>
    </source>
</evidence>
<dbReference type="RefSeq" id="WP_084389679.1">
    <property type="nucleotide sequence ID" value="NZ_JBHSMX010000022.1"/>
</dbReference>
<accession>A0ABW0QBM7</accession>
<dbReference type="InterPro" id="IPR036390">
    <property type="entry name" value="WH_DNA-bd_sf"/>
</dbReference>
<evidence type="ECO:0000256" key="1">
    <source>
        <dbReference type="ARBA" id="ARBA00009437"/>
    </source>
</evidence>
<keyword evidence="2" id="KW-0805">Transcription regulation</keyword>
<organism evidence="7 8">
    <name type="scientific">Polaromonas jejuensis</name>
    <dbReference type="NCBI Taxonomy" id="457502"/>
    <lineage>
        <taxon>Bacteria</taxon>
        <taxon>Pseudomonadati</taxon>
        <taxon>Pseudomonadota</taxon>
        <taxon>Betaproteobacteria</taxon>
        <taxon>Burkholderiales</taxon>
        <taxon>Comamonadaceae</taxon>
        <taxon>Polaromonas</taxon>
    </lineage>
</organism>
<dbReference type="InterPro" id="IPR005119">
    <property type="entry name" value="LysR_subst-bd"/>
</dbReference>
<dbReference type="InterPro" id="IPR000847">
    <property type="entry name" value="LysR_HTH_N"/>
</dbReference>
<gene>
    <name evidence="7" type="ORF">ACFPP7_14245</name>
</gene>
<dbReference type="Proteomes" id="UP001596084">
    <property type="component" value="Unassembled WGS sequence"/>
</dbReference>
<evidence type="ECO:0000256" key="5">
    <source>
        <dbReference type="SAM" id="MobiDB-lite"/>
    </source>
</evidence>
<name>A0ABW0QBM7_9BURK</name>
<dbReference type="EMBL" id="JBHSMX010000022">
    <property type="protein sequence ID" value="MFC5522063.1"/>
    <property type="molecule type" value="Genomic_DNA"/>
</dbReference>
<evidence type="ECO:0000256" key="3">
    <source>
        <dbReference type="ARBA" id="ARBA00023125"/>
    </source>
</evidence>
<evidence type="ECO:0000313" key="7">
    <source>
        <dbReference type="EMBL" id="MFC5522063.1"/>
    </source>
</evidence>
<keyword evidence="8" id="KW-1185">Reference proteome</keyword>
<comment type="similarity">
    <text evidence="1">Belongs to the LysR transcriptional regulatory family.</text>
</comment>
<feature type="compositionally biased region" description="Basic and acidic residues" evidence="5">
    <location>
        <begin position="316"/>
        <end position="327"/>
    </location>
</feature>
<dbReference type="Pfam" id="PF03466">
    <property type="entry name" value="LysR_substrate"/>
    <property type="match status" value="1"/>
</dbReference>
<dbReference type="Gene3D" id="3.40.190.290">
    <property type="match status" value="1"/>
</dbReference>
<dbReference type="InterPro" id="IPR036388">
    <property type="entry name" value="WH-like_DNA-bd_sf"/>
</dbReference>
<dbReference type="SUPFAM" id="SSF53850">
    <property type="entry name" value="Periplasmic binding protein-like II"/>
    <property type="match status" value="1"/>
</dbReference>
<feature type="region of interest" description="Disordered" evidence="5">
    <location>
        <begin position="301"/>
        <end position="327"/>
    </location>
</feature>
<keyword evidence="4" id="KW-0804">Transcription</keyword>
<proteinExistence type="inferred from homology"/>
<dbReference type="InterPro" id="IPR050950">
    <property type="entry name" value="HTH-type_LysR_regulators"/>
</dbReference>
<evidence type="ECO:0000313" key="8">
    <source>
        <dbReference type="Proteomes" id="UP001596084"/>
    </source>
</evidence>
<protein>
    <submittedName>
        <fullName evidence="7">LysR family transcriptional regulator</fullName>
    </submittedName>
</protein>
<feature type="domain" description="HTH lysR-type" evidence="6">
    <location>
        <begin position="12"/>
        <end position="63"/>
    </location>
</feature>
<dbReference type="Gene3D" id="1.10.10.10">
    <property type="entry name" value="Winged helix-like DNA-binding domain superfamily/Winged helix DNA-binding domain"/>
    <property type="match status" value="1"/>
</dbReference>
<dbReference type="PANTHER" id="PTHR30419">
    <property type="entry name" value="HTH-TYPE TRANSCRIPTIONAL REGULATOR YBHD"/>
    <property type="match status" value="1"/>
</dbReference>
<dbReference type="SUPFAM" id="SSF46785">
    <property type="entry name" value="Winged helix' DNA-binding domain"/>
    <property type="match status" value="1"/>
</dbReference>
<dbReference type="Pfam" id="PF00126">
    <property type="entry name" value="HTH_1"/>
    <property type="match status" value="1"/>
</dbReference>
<keyword evidence="3" id="KW-0238">DNA-binding</keyword>